<keyword evidence="4" id="KW-1185">Reference proteome</keyword>
<dbReference type="InterPro" id="IPR052163">
    <property type="entry name" value="DGC-Regulatory_Protein"/>
</dbReference>
<proteinExistence type="predicted"/>
<evidence type="ECO:0000313" key="4">
    <source>
        <dbReference type="Proteomes" id="UP000001052"/>
    </source>
</evidence>
<organism evidence="3 4">
    <name type="scientific">Desulfohalobium retbaense (strain ATCC 49708 / DSM 5692 / JCM 16813 / HR100)</name>
    <dbReference type="NCBI Taxonomy" id="485915"/>
    <lineage>
        <taxon>Bacteria</taxon>
        <taxon>Pseudomonadati</taxon>
        <taxon>Thermodesulfobacteriota</taxon>
        <taxon>Desulfovibrionia</taxon>
        <taxon>Desulfovibrionales</taxon>
        <taxon>Desulfohalobiaceae</taxon>
        <taxon>Desulfohalobium</taxon>
    </lineage>
</organism>
<dbReference type="EMBL" id="CP001734">
    <property type="protein sequence ID" value="ACV68783.1"/>
    <property type="molecule type" value="Genomic_DNA"/>
</dbReference>
<reference evidence="3 4" key="2">
    <citation type="journal article" date="2010" name="Stand. Genomic Sci.">
        <title>Complete genome sequence of Desulfohalobium retbaense type strain (HR(100)).</title>
        <authorList>
            <person name="Spring S."/>
            <person name="Nolan M."/>
            <person name="Lapidus A."/>
            <person name="Glavina Del Rio T."/>
            <person name="Copeland A."/>
            <person name="Tice H."/>
            <person name="Cheng J.F."/>
            <person name="Lucas S."/>
            <person name="Land M."/>
            <person name="Chen F."/>
            <person name="Bruce D."/>
            <person name="Goodwin L."/>
            <person name="Pitluck S."/>
            <person name="Ivanova N."/>
            <person name="Mavromatis K."/>
            <person name="Mikhailova N."/>
            <person name="Pati A."/>
            <person name="Chen A."/>
            <person name="Palaniappan K."/>
            <person name="Hauser L."/>
            <person name="Chang Y.J."/>
            <person name="Jeffries C.D."/>
            <person name="Munk C."/>
            <person name="Kiss H."/>
            <person name="Chain P."/>
            <person name="Han C."/>
            <person name="Brettin T."/>
            <person name="Detter J.C."/>
            <person name="Schuler E."/>
            <person name="Goker M."/>
            <person name="Rohde M."/>
            <person name="Bristow J."/>
            <person name="Eisen J.A."/>
            <person name="Markowitz V."/>
            <person name="Hugenholtz P."/>
            <person name="Kyrpides N.C."/>
            <person name="Klenk H.P."/>
        </authorList>
    </citation>
    <scope>NUCLEOTIDE SEQUENCE [LARGE SCALE GENOMIC DNA]</scope>
    <source>
        <strain evidence="3 4">DSM 5692</strain>
    </source>
</reference>
<dbReference type="HOGENOM" id="CLU_041006_0_0_7"/>
<dbReference type="SUPFAM" id="SSF55073">
    <property type="entry name" value="Nucleotide cyclase"/>
    <property type="match status" value="1"/>
</dbReference>
<dbReference type="NCBIfam" id="TIGR00254">
    <property type="entry name" value="GGDEF"/>
    <property type="match status" value="1"/>
</dbReference>
<dbReference type="eggNOG" id="COG2199">
    <property type="taxonomic scope" value="Bacteria"/>
</dbReference>
<dbReference type="InterPro" id="IPR043128">
    <property type="entry name" value="Rev_trsase/Diguanyl_cyclase"/>
</dbReference>
<dbReference type="InterPro" id="IPR000160">
    <property type="entry name" value="GGDEF_dom"/>
</dbReference>
<dbReference type="PROSITE" id="PS50887">
    <property type="entry name" value="GGDEF"/>
    <property type="match status" value="1"/>
</dbReference>
<name>C8X2Y6_DESRD</name>
<dbReference type="PANTHER" id="PTHR46663:SF2">
    <property type="entry name" value="GGDEF DOMAIN-CONTAINING PROTEIN"/>
    <property type="match status" value="1"/>
</dbReference>
<dbReference type="InterPro" id="IPR029787">
    <property type="entry name" value="Nucleotide_cyclase"/>
</dbReference>
<dbReference type="Gene3D" id="3.30.70.270">
    <property type="match status" value="1"/>
</dbReference>
<dbReference type="OrthoDB" id="9812260at2"/>
<dbReference type="FunFam" id="3.30.70.270:FF:000001">
    <property type="entry name" value="Diguanylate cyclase domain protein"/>
    <property type="match status" value="1"/>
</dbReference>
<keyword evidence="1" id="KW-0472">Membrane</keyword>
<evidence type="ECO:0000313" key="3">
    <source>
        <dbReference type="EMBL" id="ACV68783.1"/>
    </source>
</evidence>
<dbReference type="GO" id="GO:0003824">
    <property type="term" value="F:catalytic activity"/>
    <property type="evidence" value="ECO:0007669"/>
    <property type="project" value="UniProtKB-ARBA"/>
</dbReference>
<feature type="transmembrane region" description="Helical" evidence="1">
    <location>
        <begin position="12"/>
        <end position="30"/>
    </location>
</feature>
<dbReference type="PANTHER" id="PTHR46663">
    <property type="entry name" value="DIGUANYLATE CYCLASE DGCT-RELATED"/>
    <property type="match status" value="1"/>
</dbReference>
<protein>
    <submittedName>
        <fullName evidence="3">Diguanylate cyclase</fullName>
    </submittedName>
</protein>
<keyword evidence="1" id="KW-1133">Transmembrane helix</keyword>
<accession>C8X2Y6</accession>
<evidence type="ECO:0000256" key="1">
    <source>
        <dbReference type="SAM" id="Phobius"/>
    </source>
</evidence>
<dbReference type="AlphaFoldDB" id="C8X2Y6"/>
<dbReference type="CDD" id="cd01949">
    <property type="entry name" value="GGDEF"/>
    <property type="match status" value="1"/>
</dbReference>
<feature type="domain" description="GGDEF" evidence="2">
    <location>
        <begin position="374"/>
        <end position="509"/>
    </location>
</feature>
<gene>
    <name evidence="3" type="ordered locus">Dret_1497</name>
</gene>
<dbReference type="KEGG" id="drt:Dret_1497"/>
<sequence>MKESIKYLMFKYKYIFVAVLFGVMLFFYWHTYQDVVDLIRSSHRTERSMVEENVFDELRHVDTSYKILEKYLNEDMREISLQMRNYYTRHGGIESIDLAYWKKKYPDYDFYVINEELEVVDATLGHDIGLNFSKFPSFSRLLKRRMQGDAFVADRMDASVKTGKIKKYSYIPTPDHKYLLELSIDIQQANPVAKKLDLYSYAKSLIHKHAIVDAIQIFKINEQGTNSGLVTIGKGTSLDTDIAPEVKQTIERVVQSRQPKTITAAPRNKVYKYRPYLSDTEGGELDWWNSYVIRLTYNTAPLKSELAQQRSLFGVKIALLAFAFLLFQATMMYLFRHTEHVASVDPLTQLPNVKHFKMQFRKATLRQAVRSETEKAVVLFVDLDNFKEINDTYGHETGDIVLQNVASVLRSTLRKDDTVVRIGGDEFLVLLPDMASDADISTVVAKISRALQFFLPVNGQSIAIQASIGVSLYPDSGHALDDLIRKADTAMYRAKNAAHADSNWVVYSEG</sequence>
<dbReference type="Pfam" id="PF00990">
    <property type="entry name" value="GGDEF"/>
    <property type="match status" value="1"/>
</dbReference>
<evidence type="ECO:0000259" key="2">
    <source>
        <dbReference type="PROSITE" id="PS50887"/>
    </source>
</evidence>
<dbReference type="STRING" id="485915.Dret_1497"/>
<dbReference type="SMART" id="SM00267">
    <property type="entry name" value="GGDEF"/>
    <property type="match status" value="1"/>
</dbReference>
<reference evidence="4" key="1">
    <citation type="submission" date="2009-09" db="EMBL/GenBank/DDBJ databases">
        <title>The complete chromosome of Desulfohalobium retbaense DSM 5692.</title>
        <authorList>
            <consortium name="US DOE Joint Genome Institute (JGI-PGF)"/>
            <person name="Lucas S."/>
            <person name="Copeland A."/>
            <person name="Lapidus A."/>
            <person name="Glavina del Rio T."/>
            <person name="Dalin E."/>
            <person name="Tice H."/>
            <person name="Bruce D."/>
            <person name="Goodwin L."/>
            <person name="Pitluck S."/>
            <person name="Kyrpides N."/>
            <person name="Mavromatis K."/>
            <person name="Ivanova N."/>
            <person name="Mikhailova N."/>
            <person name="Munk A.C."/>
            <person name="Brettin T."/>
            <person name="Detter J.C."/>
            <person name="Han C."/>
            <person name="Tapia R."/>
            <person name="Larimer F."/>
            <person name="Land M."/>
            <person name="Hauser L."/>
            <person name="Markowitz V."/>
            <person name="Cheng J.-F."/>
            <person name="Hugenholtz P."/>
            <person name="Woyke T."/>
            <person name="Wu D."/>
            <person name="Spring S."/>
            <person name="Klenk H.-P."/>
            <person name="Eisen J.A."/>
        </authorList>
    </citation>
    <scope>NUCLEOTIDE SEQUENCE [LARGE SCALE GENOMIC DNA]</scope>
    <source>
        <strain evidence="4">DSM 5692</strain>
    </source>
</reference>
<keyword evidence="1" id="KW-0812">Transmembrane</keyword>
<dbReference type="Proteomes" id="UP000001052">
    <property type="component" value="Chromosome"/>
</dbReference>
<feature type="transmembrane region" description="Helical" evidence="1">
    <location>
        <begin position="313"/>
        <end position="335"/>
    </location>
</feature>